<dbReference type="GO" id="GO:0005634">
    <property type="term" value="C:nucleus"/>
    <property type="evidence" value="ECO:0007669"/>
    <property type="project" value="TreeGrafter"/>
</dbReference>
<dbReference type="AlphaFoldDB" id="A0A087HCL3"/>
<keyword evidence="2" id="KW-0479">Metal-binding</keyword>
<dbReference type="EMBL" id="CM002871">
    <property type="protein sequence ID" value="KFK39865.1"/>
    <property type="molecule type" value="Genomic_DNA"/>
</dbReference>
<name>A0A087HCL3_ARAAL</name>
<dbReference type="SUPFAM" id="SSF101690">
    <property type="entry name" value="PAZ domain"/>
    <property type="match status" value="1"/>
</dbReference>
<evidence type="ECO:0000259" key="9">
    <source>
        <dbReference type="PROSITE" id="PS51327"/>
    </source>
</evidence>
<evidence type="ECO:0000256" key="3">
    <source>
        <dbReference type="ARBA" id="ARBA00022741"/>
    </source>
</evidence>
<dbReference type="PANTHER" id="PTHR14950:SF70">
    <property type="entry name" value="ENDORIBONUCLEASE DICER HOMOLOG 2"/>
    <property type="match status" value="1"/>
</dbReference>
<dbReference type="InterPro" id="IPR001650">
    <property type="entry name" value="Helicase_C-like"/>
</dbReference>
<evidence type="ECO:0000256" key="5">
    <source>
        <dbReference type="ARBA" id="ARBA00022801"/>
    </source>
</evidence>
<dbReference type="GO" id="GO:0005737">
    <property type="term" value="C:cytoplasm"/>
    <property type="evidence" value="ECO:0007669"/>
    <property type="project" value="TreeGrafter"/>
</dbReference>
<dbReference type="eggNOG" id="KOG0469">
    <property type="taxonomic scope" value="Eukaryota"/>
</dbReference>
<evidence type="ECO:0000259" key="8">
    <source>
        <dbReference type="PROSITE" id="PS51194"/>
    </source>
</evidence>
<dbReference type="InterPro" id="IPR005034">
    <property type="entry name" value="Dicer_dimerisation"/>
</dbReference>
<feature type="domain" description="Dicer dsRNA-binding fold" evidence="9">
    <location>
        <begin position="337"/>
        <end position="423"/>
    </location>
</feature>
<dbReference type="eggNOG" id="KOG0701">
    <property type="taxonomic scope" value="Eukaryota"/>
</dbReference>
<dbReference type="PANTHER" id="PTHR14950">
    <property type="entry name" value="DICER-RELATED"/>
    <property type="match status" value="1"/>
</dbReference>
<dbReference type="SUPFAM" id="SSF52540">
    <property type="entry name" value="P-loop containing nucleoside triphosphate hydrolases"/>
    <property type="match status" value="1"/>
</dbReference>
<keyword evidence="6" id="KW-0460">Magnesium</keyword>
<dbReference type="GO" id="GO:0004525">
    <property type="term" value="F:ribonuclease III activity"/>
    <property type="evidence" value="ECO:0007669"/>
    <property type="project" value="TreeGrafter"/>
</dbReference>
<keyword evidence="11" id="KW-1185">Reference proteome</keyword>
<dbReference type="FunFam" id="3.30.160.380:FF:000001">
    <property type="entry name" value="Endoribonuclease dicer-like 1"/>
    <property type="match status" value="1"/>
</dbReference>
<sequence length="986" mass="112277">MDGCFLELQVDGEEAYQTFQRVIENANVIMATYEDPHLGDVQHRLSLATKDLKSSTLDSIEKRLQKIVSSLTYCLDDLGILLAQKAAQSLSASQNDFASWGQLDMFSQTIIKKFCSDASQAISADIPHGLNWSEADIEENMGADPREQLLLWNLSYYNREESQPDIRCIIFVERVITAIVMESFLAEILPYYNNWKTKYVAGNNSRLQSQTRKKQNEIVEEFRKGLVNIIVATSILEEGLDVQSCNLVVRFDPASNICSFIQSRGRARMLNSEYLMMVESGDLLTQSRLTKYLSGVKRMREESLHHSLDPCPPLSDDSCEDFFRVNSTGAVVTLSSSVSLIYFYCSRLPSDEYFKPTPRFDVNKDQGTCSLYLPKSCPIKEVKVQANSNVLKQAACLDACIQLYEVGALSDNLVPDMGVAETVQLNLGKFHYDTEQPCYLPPELVSQFSAEPQTTYHMYSIRMKPSSSRDIKFKEIFLGTRVELEDDLGNTGFRLEDHKGTVAVTLSYVGAFHLTQEEVLLCRRFQITLFRVLLDHSVENLVEALDGLQLRDGVALDYLLVPSTLSLGTSLIDWEDLSYLDYYEKRHGIQLNFLDEPFLNGRHIFTLQNCIRMTHKKKDKEHDREFVELPPELCHVIMSPVSVDMIYTYTFIPSVMQRIESLLIAYNLKKRIPNVNILTIKVLEAITTGKERFEASTSGGDTDNAQPSFDAHWRRSVFKLMNVIACTRTEENVRLEAVSIMNIIMMSTEAYTDRHTVLTDEVFYCISLLLKNEVGLQLRKEAIHLFYLLLNCPKILARFESPHAEGNSETFGLIFEGLADCLTSPRNTAEDLELCQNVIKVLDLASSESSGYELFSKRLPQDTNFLLLIMTLLKEEIYEEEINSKRESNADTDNFKEAKRTLLIREILILLNRLVSGSTSSFTMLTEVAKDRDMATLMVIAASRLSRKRNLHGFPESSIEKMRNTEITDLGRIFKSRVYAFYSKFE</sequence>
<evidence type="ECO:0000256" key="6">
    <source>
        <dbReference type="ARBA" id="ARBA00022842"/>
    </source>
</evidence>
<dbReference type="GO" id="GO:0046872">
    <property type="term" value="F:metal ion binding"/>
    <property type="evidence" value="ECO:0007669"/>
    <property type="project" value="UniProtKB-KW"/>
</dbReference>
<evidence type="ECO:0000256" key="4">
    <source>
        <dbReference type="ARBA" id="ARBA00022759"/>
    </source>
</evidence>
<evidence type="ECO:0000256" key="1">
    <source>
        <dbReference type="ARBA" id="ARBA00022722"/>
    </source>
</evidence>
<organism evidence="10 11">
    <name type="scientific">Arabis alpina</name>
    <name type="common">Alpine rock-cress</name>
    <dbReference type="NCBI Taxonomy" id="50452"/>
    <lineage>
        <taxon>Eukaryota</taxon>
        <taxon>Viridiplantae</taxon>
        <taxon>Streptophyta</taxon>
        <taxon>Embryophyta</taxon>
        <taxon>Tracheophyta</taxon>
        <taxon>Spermatophyta</taxon>
        <taxon>Magnoliopsida</taxon>
        <taxon>eudicotyledons</taxon>
        <taxon>Gunneridae</taxon>
        <taxon>Pentapetalae</taxon>
        <taxon>rosids</taxon>
        <taxon>malvids</taxon>
        <taxon>Brassicales</taxon>
        <taxon>Brassicaceae</taxon>
        <taxon>Arabideae</taxon>
        <taxon>Arabis</taxon>
    </lineage>
</organism>
<evidence type="ECO:0000256" key="2">
    <source>
        <dbReference type="ARBA" id="ARBA00022723"/>
    </source>
</evidence>
<keyword evidence="1" id="KW-0540">Nuclease</keyword>
<dbReference type="PROSITE" id="PS51194">
    <property type="entry name" value="HELICASE_CTER"/>
    <property type="match status" value="1"/>
</dbReference>
<dbReference type="Pfam" id="PF00271">
    <property type="entry name" value="Helicase_C"/>
    <property type="match status" value="1"/>
</dbReference>
<evidence type="ECO:0000313" key="11">
    <source>
        <dbReference type="Proteomes" id="UP000029120"/>
    </source>
</evidence>
<dbReference type="InterPro" id="IPR038248">
    <property type="entry name" value="Dicer_dimer_sf"/>
</dbReference>
<dbReference type="OrthoDB" id="6513042at2759"/>
<dbReference type="Pfam" id="PF02170">
    <property type="entry name" value="PAZ"/>
    <property type="match status" value="1"/>
</dbReference>
<protein>
    <recommendedName>
        <fullName evidence="12">Helicase C-terminal domain-containing protein</fullName>
    </recommendedName>
</protein>
<dbReference type="Proteomes" id="UP000029120">
    <property type="component" value="Chromosome 3"/>
</dbReference>
<evidence type="ECO:0000313" key="10">
    <source>
        <dbReference type="EMBL" id="KFK39865.1"/>
    </source>
</evidence>
<keyword evidence="3" id="KW-0547">Nucleotide-binding</keyword>
<dbReference type="Gene3D" id="3.40.50.300">
    <property type="entry name" value="P-loop containing nucleotide triphosphate hydrolases"/>
    <property type="match status" value="1"/>
</dbReference>
<reference evidence="11" key="1">
    <citation type="journal article" date="2015" name="Nat. Plants">
        <title>Genome expansion of Arabis alpina linked with retrotransposition and reduced symmetric DNA methylation.</title>
        <authorList>
            <person name="Willing E.M."/>
            <person name="Rawat V."/>
            <person name="Mandakova T."/>
            <person name="Maumus F."/>
            <person name="James G.V."/>
            <person name="Nordstroem K.J."/>
            <person name="Becker C."/>
            <person name="Warthmann N."/>
            <person name="Chica C."/>
            <person name="Szarzynska B."/>
            <person name="Zytnicki M."/>
            <person name="Albani M.C."/>
            <person name="Kiefer C."/>
            <person name="Bergonzi S."/>
            <person name="Castaings L."/>
            <person name="Mateos J.L."/>
            <person name="Berns M.C."/>
            <person name="Bujdoso N."/>
            <person name="Piofczyk T."/>
            <person name="de Lorenzo L."/>
            <person name="Barrero-Sicilia C."/>
            <person name="Mateos I."/>
            <person name="Piednoel M."/>
            <person name="Hagmann J."/>
            <person name="Chen-Min-Tao R."/>
            <person name="Iglesias-Fernandez R."/>
            <person name="Schuster S.C."/>
            <person name="Alonso-Blanco C."/>
            <person name="Roudier F."/>
            <person name="Carbonero P."/>
            <person name="Paz-Ares J."/>
            <person name="Davis S.J."/>
            <person name="Pecinka A."/>
            <person name="Quesneville H."/>
            <person name="Colot V."/>
            <person name="Lysak M.A."/>
            <person name="Weigel D."/>
            <person name="Coupland G."/>
            <person name="Schneeberger K."/>
        </authorList>
    </citation>
    <scope>NUCLEOTIDE SEQUENCE [LARGE SCALE GENOMIC DNA]</scope>
    <source>
        <strain evidence="11">cv. Pajares</strain>
    </source>
</reference>
<dbReference type="GO" id="GO:0003723">
    <property type="term" value="F:RNA binding"/>
    <property type="evidence" value="ECO:0007669"/>
    <property type="project" value="UniProtKB-UniRule"/>
</dbReference>
<dbReference type="Gene3D" id="3.30.160.380">
    <property type="entry name" value="Dicer dimerisation domain"/>
    <property type="match status" value="1"/>
</dbReference>
<gene>
    <name evidence="10" type="ordered locus">AALP_Aa3g298800</name>
</gene>
<keyword evidence="7" id="KW-0694">RNA-binding</keyword>
<dbReference type="Pfam" id="PF03368">
    <property type="entry name" value="Dicer_dimer"/>
    <property type="match status" value="1"/>
</dbReference>
<dbReference type="Gene3D" id="2.170.260.10">
    <property type="entry name" value="paz domain"/>
    <property type="match status" value="1"/>
</dbReference>
<keyword evidence="4" id="KW-0255">Endonuclease</keyword>
<accession>A0A087HCL3</accession>
<dbReference type="PROSITE" id="PS51327">
    <property type="entry name" value="DICER_DSRBF"/>
    <property type="match status" value="1"/>
</dbReference>
<keyword evidence="5" id="KW-0378">Hydrolase</keyword>
<evidence type="ECO:0000256" key="7">
    <source>
        <dbReference type="PROSITE-ProRule" id="PRU00657"/>
    </source>
</evidence>
<dbReference type="GO" id="GO:0000166">
    <property type="term" value="F:nucleotide binding"/>
    <property type="evidence" value="ECO:0007669"/>
    <property type="project" value="UniProtKB-KW"/>
</dbReference>
<feature type="domain" description="Helicase C-terminal" evidence="8">
    <location>
        <begin position="149"/>
        <end position="319"/>
    </location>
</feature>
<dbReference type="SMART" id="SM00490">
    <property type="entry name" value="HELICc"/>
    <property type="match status" value="1"/>
</dbReference>
<dbReference type="GO" id="GO:0030422">
    <property type="term" value="P:siRNA processing"/>
    <property type="evidence" value="ECO:0007669"/>
    <property type="project" value="TreeGrafter"/>
</dbReference>
<dbReference type="InterPro" id="IPR027417">
    <property type="entry name" value="P-loop_NTPase"/>
</dbReference>
<dbReference type="InterPro" id="IPR003100">
    <property type="entry name" value="PAZ_dom"/>
</dbReference>
<dbReference type="Gramene" id="KFK39865">
    <property type="protein sequence ID" value="KFK39865"/>
    <property type="gene ID" value="AALP_AA3G298800"/>
</dbReference>
<evidence type="ECO:0008006" key="12">
    <source>
        <dbReference type="Google" id="ProtNLM"/>
    </source>
</evidence>
<dbReference type="InterPro" id="IPR036085">
    <property type="entry name" value="PAZ_dom_sf"/>
</dbReference>
<proteinExistence type="predicted"/>